<evidence type="ECO:0000256" key="5">
    <source>
        <dbReference type="ARBA" id="ARBA00022723"/>
    </source>
</evidence>
<dbReference type="NCBIfam" id="TIGR02052">
    <property type="entry name" value="MerP"/>
    <property type="match status" value="1"/>
</dbReference>
<evidence type="ECO:0000256" key="9">
    <source>
        <dbReference type="ARBA" id="ARBA00045344"/>
    </source>
</evidence>
<evidence type="ECO:0000256" key="7">
    <source>
        <dbReference type="ARBA" id="ARBA00022764"/>
    </source>
</evidence>
<feature type="domain" description="HMA" evidence="12">
    <location>
        <begin position="22"/>
        <end position="88"/>
    </location>
</feature>
<protein>
    <recommendedName>
        <fullName evidence="10">Periplasmic mercury ion-binding protein</fullName>
    </recommendedName>
</protein>
<comment type="function">
    <text evidence="9 10">Involved in mercury resistance. Acts as a mercury scavenger that specifically binds to a mercuric ion in the periplasm and probably passes it to the cytoplasmic mercuric reductase MerA via the mercuric transport protein MerT.</text>
</comment>
<organism evidence="13 14">
    <name type="scientific">Aromatoleum toluvorans</name>
    <dbReference type="NCBI Taxonomy" id="92002"/>
    <lineage>
        <taxon>Bacteria</taxon>
        <taxon>Pseudomonadati</taxon>
        <taxon>Pseudomonadota</taxon>
        <taxon>Betaproteobacteria</taxon>
        <taxon>Rhodocyclales</taxon>
        <taxon>Rhodocyclaceae</taxon>
        <taxon>Aromatoleum</taxon>
    </lineage>
</organism>
<evidence type="ECO:0000259" key="12">
    <source>
        <dbReference type="PROSITE" id="PS50846"/>
    </source>
</evidence>
<evidence type="ECO:0000313" key="14">
    <source>
        <dbReference type="Proteomes" id="UP000623795"/>
    </source>
</evidence>
<proteinExistence type="inferred from homology"/>
<dbReference type="InterPro" id="IPR036163">
    <property type="entry name" value="HMA_dom_sf"/>
</dbReference>
<dbReference type="Proteomes" id="UP000623795">
    <property type="component" value="Unassembled WGS sequence"/>
</dbReference>
<evidence type="ECO:0000256" key="2">
    <source>
        <dbReference type="ARBA" id="ARBA00005938"/>
    </source>
</evidence>
<dbReference type="Gene3D" id="3.30.70.100">
    <property type="match status" value="1"/>
</dbReference>
<feature type="signal peptide" evidence="11">
    <location>
        <begin position="1"/>
        <end position="19"/>
    </location>
</feature>
<keyword evidence="6 11" id="KW-0732">Signal</keyword>
<sequence>MKKFIGVALAAALATPAWAAQKTVTLSVPGMSCAACPITVKTALSKVDGVQKAEVSYGKREAIVLFDDARTNVEALTRATANAGYPSTVKQ</sequence>
<evidence type="ECO:0000256" key="3">
    <source>
        <dbReference type="ARBA" id="ARBA00011245"/>
    </source>
</evidence>
<comment type="caution">
    <text evidence="13">The sequence shown here is derived from an EMBL/GenBank/DDBJ whole genome shotgun (WGS) entry which is preliminary data.</text>
</comment>
<evidence type="ECO:0000256" key="4">
    <source>
        <dbReference type="ARBA" id="ARBA00022466"/>
    </source>
</evidence>
<keyword evidence="5 10" id="KW-0479">Metal-binding</keyword>
<keyword evidence="14" id="KW-1185">Reference proteome</keyword>
<evidence type="ECO:0000313" key="13">
    <source>
        <dbReference type="EMBL" id="NMG44584.1"/>
    </source>
</evidence>
<dbReference type="InterPro" id="IPR017969">
    <property type="entry name" value="Heavy-metal-associated_CS"/>
</dbReference>
<evidence type="ECO:0000256" key="10">
    <source>
        <dbReference type="RuleBase" id="RU361212"/>
    </source>
</evidence>
<keyword evidence="4 10" id="KW-0475">Mercuric resistance</keyword>
<dbReference type="Pfam" id="PF00403">
    <property type="entry name" value="HMA"/>
    <property type="match status" value="1"/>
</dbReference>
<dbReference type="InterPro" id="IPR001802">
    <property type="entry name" value="MerP/CopZ"/>
</dbReference>
<dbReference type="PRINTS" id="PR00946">
    <property type="entry name" value="HGSCAVENGER"/>
</dbReference>
<keyword evidence="8 10" id="KW-0476">Mercury</keyword>
<evidence type="ECO:0000256" key="11">
    <source>
        <dbReference type="SAM" id="SignalP"/>
    </source>
</evidence>
<dbReference type="EMBL" id="WTVN01000018">
    <property type="protein sequence ID" value="NMG44584.1"/>
    <property type="molecule type" value="Genomic_DNA"/>
</dbReference>
<evidence type="ECO:0000256" key="1">
    <source>
        <dbReference type="ARBA" id="ARBA00004418"/>
    </source>
</evidence>
<comment type="subcellular location">
    <subcellularLocation>
        <location evidence="1 10">Periplasm</location>
    </subcellularLocation>
</comment>
<reference evidence="13 14" key="1">
    <citation type="submission" date="2019-12" db="EMBL/GenBank/DDBJ databases">
        <title>Comparative genomics gives insights into the taxonomy of the Azoarcus-Aromatoleum group and reveals separate origins of nif in the plant-associated Azoarcus and non-plant-associated Aromatoleum sub-groups.</title>
        <authorList>
            <person name="Lafos M."/>
            <person name="Maluk M."/>
            <person name="Batista M."/>
            <person name="Junghare M."/>
            <person name="Carmona M."/>
            <person name="Faoro H."/>
            <person name="Cruz L.M."/>
            <person name="Battistoni F."/>
            <person name="De Souza E."/>
            <person name="Pedrosa F."/>
            <person name="Chen W.-M."/>
            <person name="Poole P.S."/>
            <person name="Dixon R.A."/>
            <person name="James E.K."/>
        </authorList>
    </citation>
    <scope>NUCLEOTIDE SEQUENCE [LARGE SCALE GENOMIC DNA]</scope>
    <source>
        <strain evidence="13 14">Td21</strain>
    </source>
</reference>
<comment type="subunit">
    <text evidence="3">Monomer.</text>
</comment>
<dbReference type="InterPro" id="IPR011795">
    <property type="entry name" value="MerP"/>
</dbReference>
<accession>A0ABX1PYQ1</accession>
<feature type="chain" id="PRO_5045578937" description="Periplasmic mercury ion-binding protein" evidence="11">
    <location>
        <begin position="20"/>
        <end position="91"/>
    </location>
</feature>
<keyword evidence="7 10" id="KW-0574">Periplasm</keyword>
<comment type="similarity">
    <text evidence="2">Belongs to the MerP family.</text>
</comment>
<gene>
    <name evidence="10 13" type="primary">merP</name>
    <name evidence="13" type="ORF">GPA22_12695</name>
</gene>
<dbReference type="InterPro" id="IPR006121">
    <property type="entry name" value="HMA_dom"/>
</dbReference>
<dbReference type="SUPFAM" id="SSF55008">
    <property type="entry name" value="HMA, heavy metal-associated domain"/>
    <property type="match status" value="1"/>
</dbReference>
<dbReference type="PROSITE" id="PS01047">
    <property type="entry name" value="HMA_1"/>
    <property type="match status" value="1"/>
</dbReference>
<dbReference type="RefSeq" id="WP_169256442.1">
    <property type="nucleotide sequence ID" value="NZ_WTVN01000018.1"/>
</dbReference>
<name>A0ABX1PYQ1_9RHOO</name>
<dbReference type="PROSITE" id="PS50846">
    <property type="entry name" value="HMA_2"/>
    <property type="match status" value="1"/>
</dbReference>
<dbReference type="CDD" id="cd00371">
    <property type="entry name" value="HMA"/>
    <property type="match status" value="1"/>
</dbReference>
<evidence type="ECO:0000256" key="6">
    <source>
        <dbReference type="ARBA" id="ARBA00022729"/>
    </source>
</evidence>
<evidence type="ECO:0000256" key="8">
    <source>
        <dbReference type="ARBA" id="ARBA00022914"/>
    </source>
</evidence>